<evidence type="ECO:0000313" key="9">
    <source>
        <dbReference type="Proteomes" id="UP000799291"/>
    </source>
</evidence>
<dbReference type="GO" id="GO:0004497">
    <property type="term" value="F:monooxygenase activity"/>
    <property type="evidence" value="ECO:0007669"/>
    <property type="project" value="UniProtKB-KW"/>
</dbReference>
<evidence type="ECO:0000256" key="3">
    <source>
        <dbReference type="ARBA" id="ARBA00022723"/>
    </source>
</evidence>
<dbReference type="InterPro" id="IPR001128">
    <property type="entry name" value="Cyt_P450"/>
</dbReference>
<dbReference type="AlphaFoldDB" id="A0A6G1IXW2"/>
<dbReference type="OrthoDB" id="1470350at2759"/>
<keyword evidence="6 8" id="KW-0503">Monooxygenase</keyword>
<dbReference type="PRINTS" id="PR00463">
    <property type="entry name" value="EP450I"/>
</dbReference>
<feature type="binding site" description="axial binding residue" evidence="5">
    <location>
        <position position="448"/>
    </location>
    <ligand>
        <name>heme</name>
        <dbReference type="ChEBI" id="CHEBI:30413"/>
    </ligand>
    <ligandPart>
        <name>Fe</name>
        <dbReference type="ChEBI" id="CHEBI:18248"/>
    </ligandPart>
</feature>
<evidence type="ECO:0000256" key="5">
    <source>
        <dbReference type="PIRSR" id="PIRSR602401-1"/>
    </source>
</evidence>
<feature type="transmembrane region" description="Helical" evidence="7">
    <location>
        <begin position="12"/>
        <end position="34"/>
    </location>
</feature>
<keyword evidence="4 5" id="KW-0408">Iron</keyword>
<dbReference type="PANTHER" id="PTHR24305">
    <property type="entry name" value="CYTOCHROME P450"/>
    <property type="match status" value="1"/>
</dbReference>
<dbReference type="Gene3D" id="1.10.630.10">
    <property type="entry name" value="Cytochrome P450"/>
    <property type="match status" value="1"/>
</dbReference>
<evidence type="ECO:0000256" key="7">
    <source>
        <dbReference type="SAM" id="Phobius"/>
    </source>
</evidence>
<dbReference type="PANTHER" id="PTHR24305:SF166">
    <property type="entry name" value="CYTOCHROME P450 12A4, MITOCHONDRIAL-RELATED"/>
    <property type="match status" value="1"/>
</dbReference>
<keyword evidence="9" id="KW-1185">Reference proteome</keyword>
<dbReference type="SUPFAM" id="SSF48264">
    <property type="entry name" value="Cytochrome P450"/>
    <property type="match status" value="1"/>
</dbReference>
<evidence type="ECO:0000256" key="2">
    <source>
        <dbReference type="ARBA" id="ARBA00010617"/>
    </source>
</evidence>
<dbReference type="PRINTS" id="PR00385">
    <property type="entry name" value="P450"/>
</dbReference>
<dbReference type="Pfam" id="PF00067">
    <property type="entry name" value="p450"/>
    <property type="match status" value="1"/>
</dbReference>
<dbReference type="InterPro" id="IPR036396">
    <property type="entry name" value="Cyt_P450_sf"/>
</dbReference>
<keyword evidence="5 6" id="KW-0349">Heme</keyword>
<keyword evidence="3 5" id="KW-0479">Metal-binding</keyword>
<evidence type="ECO:0000313" key="8">
    <source>
        <dbReference type="EMBL" id="KAF2682945.1"/>
    </source>
</evidence>
<keyword evidence="7" id="KW-1133">Transmembrane helix</keyword>
<name>A0A6G1IXW2_9PLEO</name>
<evidence type="ECO:0000256" key="6">
    <source>
        <dbReference type="RuleBase" id="RU000461"/>
    </source>
</evidence>
<dbReference type="GO" id="GO:0016705">
    <property type="term" value="F:oxidoreductase activity, acting on paired donors, with incorporation or reduction of molecular oxygen"/>
    <property type="evidence" value="ECO:0007669"/>
    <property type="project" value="InterPro"/>
</dbReference>
<evidence type="ECO:0000256" key="4">
    <source>
        <dbReference type="ARBA" id="ARBA00023004"/>
    </source>
</evidence>
<keyword evidence="7" id="KW-0812">Transmembrane</keyword>
<dbReference type="EMBL" id="MU005585">
    <property type="protein sequence ID" value="KAF2682945.1"/>
    <property type="molecule type" value="Genomic_DNA"/>
</dbReference>
<protein>
    <submittedName>
        <fullName evidence="8">Benzoate 4-monooxygenase cytochrome P450</fullName>
    </submittedName>
</protein>
<dbReference type="GO" id="GO:0020037">
    <property type="term" value="F:heme binding"/>
    <property type="evidence" value="ECO:0007669"/>
    <property type="project" value="InterPro"/>
</dbReference>
<comment type="similarity">
    <text evidence="2 6">Belongs to the cytochrome P450 family.</text>
</comment>
<proteinExistence type="inferred from homology"/>
<dbReference type="Proteomes" id="UP000799291">
    <property type="component" value="Unassembled WGS sequence"/>
</dbReference>
<keyword evidence="6" id="KW-0560">Oxidoreductase</keyword>
<dbReference type="InterPro" id="IPR002401">
    <property type="entry name" value="Cyt_P450_E_grp-I"/>
</dbReference>
<evidence type="ECO:0000256" key="1">
    <source>
        <dbReference type="ARBA" id="ARBA00001971"/>
    </source>
</evidence>
<comment type="cofactor">
    <cofactor evidence="1 5">
        <name>heme</name>
        <dbReference type="ChEBI" id="CHEBI:30413"/>
    </cofactor>
</comment>
<gene>
    <name evidence="8" type="ORF">K458DRAFT_443642</name>
</gene>
<organism evidence="8 9">
    <name type="scientific">Lentithecium fluviatile CBS 122367</name>
    <dbReference type="NCBI Taxonomy" id="1168545"/>
    <lineage>
        <taxon>Eukaryota</taxon>
        <taxon>Fungi</taxon>
        <taxon>Dikarya</taxon>
        <taxon>Ascomycota</taxon>
        <taxon>Pezizomycotina</taxon>
        <taxon>Dothideomycetes</taxon>
        <taxon>Pleosporomycetidae</taxon>
        <taxon>Pleosporales</taxon>
        <taxon>Massarineae</taxon>
        <taxon>Lentitheciaceae</taxon>
        <taxon>Lentithecium</taxon>
    </lineage>
</organism>
<sequence length="506" mass="57877">MSTSIVERVLLRGVYASATIGAACLATFVLYGFYNAFFHPLRRYPGPLMWRAFRFPYVIAIHRGEIHRQLKQFHDKYGPVVRIAPNELSYADGAAWKDIYGNRPGHQPFPRNPTWFKNRSPDDPHSIMGFDEDVHARTRRAFANSFSEKSLRDQAPVIEGYLDMFMNQMKAPRVGRQWRQKIVDLNTWFNFLTFDISGDLSFGESFDCVKSGKAHPWVEIAQDFGKGLSLIASVNQYPPFDKLLRYVIPKNIRQRQADHRKMSAAKAKKRLAMDTERPDFVTPTKKYSEQKVPMSGPEWEINMMIIVFAGSETTASSLTAITRELVQNRGVLHRLTQEIRSSFEKESEITIASTGNLSYLNAVINEGLRLDAPVVIGVPRIVPEGGDTVCGQWVAGGTYVAYNQFAANRQPHNFRHPNSFIPERFLNPDPKTDNMDSFQPFSIGRHSCIGMKLAYAMMRVILARLLFTFDIGLADEKDRWDWGEQKTYILWDKRPLRVILRRGAAL</sequence>
<dbReference type="GO" id="GO:0005506">
    <property type="term" value="F:iron ion binding"/>
    <property type="evidence" value="ECO:0007669"/>
    <property type="project" value="InterPro"/>
</dbReference>
<dbReference type="CDD" id="cd11058">
    <property type="entry name" value="CYP60B-like"/>
    <property type="match status" value="1"/>
</dbReference>
<keyword evidence="7" id="KW-0472">Membrane</keyword>
<dbReference type="InterPro" id="IPR050121">
    <property type="entry name" value="Cytochrome_P450_monoxygenase"/>
</dbReference>
<reference evidence="8" key="1">
    <citation type="journal article" date="2020" name="Stud. Mycol.">
        <title>101 Dothideomycetes genomes: a test case for predicting lifestyles and emergence of pathogens.</title>
        <authorList>
            <person name="Haridas S."/>
            <person name="Albert R."/>
            <person name="Binder M."/>
            <person name="Bloem J."/>
            <person name="Labutti K."/>
            <person name="Salamov A."/>
            <person name="Andreopoulos B."/>
            <person name="Baker S."/>
            <person name="Barry K."/>
            <person name="Bills G."/>
            <person name="Bluhm B."/>
            <person name="Cannon C."/>
            <person name="Castanera R."/>
            <person name="Culley D."/>
            <person name="Daum C."/>
            <person name="Ezra D."/>
            <person name="Gonzalez J."/>
            <person name="Henrissat B."/>
            <person name="Kuo A."/>
            <person name="Liang C."/>
            <person name="Lipzen A."/>
            <person name="Lutzoni F."/>
            <person name="Magnuson J."/>
            <person name="Mondo S."/>
            <person name="Nolan M."/>
            <person name="Ohm R."/>
            <person name="Pangilinan J."/>
            <person name="Park H.-J."/>
            <person name="Ramirez L."/>
            <person name="Alfaro M."/>
            <person name="Sun H."/>
            <person name="Tritt A."/>
            <person name="Yoshinaga Y."/>
            <person name="Zwiers L.-H."/>
            <person name="Turgeon B."/>
            <person name="Goodwin S."/>
            <person name="Spatafora J."/>
            <person name="Crous P."/>
            <person name="Grigoriev I."/>
        </authorList>
    </citation>
    <scope>NUCLEOTIDE SEQUENCE</scope>
    <source>
        <strain evidence="8">CBS 122367</strain>
    </source>
</reference>
<dbReference type="InterPro" id="IPR017972">
    <property type="entry name" value="Cyt_P450_CS"/>
</dbReference>
<accession>A0A6G1IXW2</accession>
<dbReference type="PROSITE" id="PS00086">
    <property type="entry name" value="CYTOCHROME_P450"/>
    <property type="match status" value="1"/>
</dbReference>